<keyword evidence="2" id="KW-0732">Signal</keyword>
<evidence type="ECO:0000313" key="5">
    <source>
        <dbReference type="Proteomes" id="UP001273505"/>
    </source>
</evidence>
<feature type="signal peptide" evidence="2">
    <location>
        <begin position="1"/>
        <end position="23"/>
    </location>
</feature>
<dbReference type="InterPro" id="IPR029058">
    <property type="entry name" value="AB_hydrolase_fold"/>
</dbReference>
<evidence type="ECO:0000256" key="1">
    <source>
        <dbReference type="ARBA" id="ARBA00022801"/>
    </source>
</evidence>
<comment type="caution">
    <text evidence="4">The sequence shown here is derived from an EMBL/GenBank/DDBJ whole genome shotgun (WGS) entry which is preliminary data.</text>
</comment>
<dbReference type="EMBL" id="JAXAFO010000007">
    <property type="protein sequence ID" value="MDX6848913.1"/>
    <property type="molecule type" value="Genomic_DNA"/>
</dbReference>
<name>A0ABU4RZ72_9GAMM</name>
<dbReference type="PANTHER" id="PTHR42776:SF27">
    <property type="entry name" value="DIPEPTIDYL PEPTIDASE FAMILY MEMBER 6"/>
    <property type="match status" value="1"/>
</dbReference>
<keyword evidence="5" id="KW-1185">Reference proteome</keyword>
<feature type="domain" description="Peptidase S9 prolyl oligopeptidase catalytic" evidence="3">
    <location>
        <begin position="446"/>
        <end position="653"/>
    </location>
</feature>
<evidence type="ECO:0000313" key="4">
    <source>
        <dbReference type="EMBL" id="MDX6848913.1"/>
    </source>
</evidence>
<dbReference type="Gene3D" id="3.40.50.1820">
    <property type="entry name" value="alpha/beta hydrolase"/>
    <property type="match status" value="1"/>
</dbReference>
<dbReference type="PANTHER" id="PTHR42776">
    <property type="entry name" value="SERINE PEPTIDASE S9 FAMILY MEMBER"/>
    <property type="match status" value="1"/>
</dbReference>
<proteinExistence type="predicted"/>
<feature type="chain" id="PRO_5047298288" evidence="2">
    <location>
        <begin position="24"/>
        <end position="654"/>
    </location>
</feature>
<evidence type="ECO:0000259" key="3">
    <source>
        <dbReference type="Pfam" id="PF00326"/>
    </source>
</evidence>
<accession>A0ABU4RZ72</accession>
<dbReference type="Proteomes" id="UP001273505">
    <property type="component" value="Unassembled WGS sequence"/>
</dbReference>
<sequence length="654" mass="73555">MMLSNARWIAYLLLSLFTLGAAAAPTTDQFGQLPDVDKLRLSPDGNKVASVLRLETEELSGQAVQISSTENDEREIVLFTDNTEFFLHSVGWKDSRHLLVTVFSPSERDKQVGGMRAKFKTRDFSLMVVDSENGEIYKPFSNAFVNRYVVRPSNFNTVIDTLPDDPDHILMEIPSINNGFAGAPTVSKVNFKTQAVTVVQDAMPWVSGWVTDRQHRVRLARKYDDGIATTLVKDIDSGKWRELWPHEIFAEDAVDALGFGSDPNILYVSAYHNDMRSVFRVNLKDSELKKELVLHREEYDIGGHLIYSPKTDEVIGISSQEMGGTHFFDEKLHKLKKVVNGALKDTYNFIFSMTDSLDKFLVYSVSDVESGTFFLGQLDPVKLEAIAYRYRNLQPGDMSPTERITYQSRDGLDIEGFLTTPKGKEAKNLPTVVFPHGGPMYHNSHTFDYMTQFMVSKGFAVLRMNFRGSTGKGVAFRNAGLKNWGKEMQDDVQDGALYLIEKGIADPARMATVGASYGGYASLMGVVKTPDFYQCAISINGVSNVYDLVKDNRQFWRTDNVVDKQIGNDNAELKSISPVNYADKVKVPVLIIHGTDDRQVPIKHGEQMRDALLKEDKDVEYLELENEDHFLLNESNRIATLRAMDEFLSGCLAK</sequence>
<evidence type="ECO:0000256" key="2">
    <source>
        <dbReference type="SAM" id="SignalP"/>
    </source>
</evidence>
<keyword evidence="1" id="KW-0378">Hydrolase</keyword>
<dbReference type="InterPro" id="IPR001375">
    <property type="entry name" value="Peptidase_S9_cat"/>
</dbReference>
<dbReference type="RefSeq" id="WP_302723819.1">
    <property type="nucleotide sequence ID" value="NZ_JAULRU010000705.1"/>
</dbReference>
<dbReference type="SUPFAM" id="SSF69304">
    <property type="entry name" value="Tricorn protease N-terminal domain"/>
    <property type="match status" value="1"/>
</dbReference>
<protein>
    <submittedName>
        <fullName evidence="4">Prolyl oligopeptidase family serine peptidase</fullName>
    </submittedName>
</protein>
<dbReference type="SUPFAM" id="SSF53474">
    <property type="entry name" value="alpha/beta-Hydrolases"/>
    <property type="match status" value="1"/>
</dbReference>
<reference evidence="4 5" key="1">
    <citation type="submission" date="2023-11" db="EMBL/GenBank/DDBJ databases">
        <title>Gilvimarinus fulvus sp. nov., isolated from the surface of Kelp.</title>
        <authorList>
            <person name="Sun Y.Y."/>
            <person name="Gong Y."/>
            <person name="Du Z.J."/>
        </authorList>
    </citation>
    <scope>NUCLEOTIDE SEQUENCE [LARGE SCALE GENOMIC DNA]</scope>
    <source>
        <strain evidence="4 5">SDUM040013</strain>
    </source>
</reference>
<dbReference type="Pfam" id="PF00326">
    <property type="entry name" value="Peptidase_S9"/>
    <property type="match status" value="1"/>
</dbReference>
<gene>
    <name evidence="4" type="ORF">SCD92_06040</name>
</gene>
<organism evidence="4 5">
    <name type="scientific">Gilvimarinus gilvus</name>
    <dbReference type="NCBI Taxonomy" id="3058038"/>
    <lineage>
        <taxon>Bacteria</taxon>
        <taxon>Pseudomonadati</taxon>
        <taxon>Pseudomonadota</taxon>
        <taxon>Gammaproteobacteria</taxon>
        <taxon>Cellvibrionales</taxon>
        <taxon>Cellvibrionaceae</taxon>
        <taxon>Gilvimarinus</taxon>
    </lineage>
</organism>